<protein>
    <submittedName>
        <fullName evidence="3">RING-H2 zinc finger</fullName>
    </submittedName>
</protein>
<gene>
    <name evidence="3" type="primary">SOPV-ELK-021</name>
</gene>
<keyword evidence="1" id="KW-0479">Metal-binding</keyword>
<organism evidence="3">
    <name type="scientific">Sea otter poxvirus</name>
    <dbReference type="NCBI Taxonomy" id="1416741"/>
    <lineage>
        <taxon>Viruses</taxon>
        <taxon>Varidnaviria</taxon>
        <taxon>Bamfordvirae</taxon>
        <taxon>Nucleocytoviricota</taxon>
        <taxon>Pokkesviricetes</taxon>
        <taxon>Chitovirales</taxon>
        <taxon>Poxviridae</taxon>
        <taxon>Chordopoxvirinae</taxon>
        <taxon>Mustelpoxvirus</taxon>
        <taxon>Mustelpoxvirus seaotterpox</taxon>
        <taxon>Sea otterpox virus</taxon>
    </lineage>
</organism>
<dbReference type="KEGG" id="vg:36841018"/>
<dbReference type="PROSITE" id="PS50089">
    <property type="entry name" value="ZF_RING_2"/>
    <property type="match status" value="1"/>
</dbReference>
<dbReference type="InterPro" id="IPR001841">
    <property type="entry name" value="Znf_RING"/>
</dbReference>
<evidence type="ECO:0000256" key="1">
    <source>
        <dbReference type="PROSITE-ProRule" id="PRU00175"/>
    </source>
</evidence>
<evidence type="ECO:0000313" key="4">
    <source>
        <dbReference type="Proteomes" id="UP000249273"/>
    </source>
</evidence>
<dbReference type="RefSeq" id="YP_009480559.1">
    <property type="nucleotide sequence ID" value="NC_037656.1"/>
</dbReference>
<keyword evidence="1" id="KW-0862">Zinc</keyword>
<sequence>MPVTLNFWRPVLVRYYNHCKPPCYICRQLSHCMSCKFLPTICGHGYHEHCMKNITICHVCRQPIIILK</sequence>
<evidence type="ECO:0000259" key="2">
    <source>
        <dbReference type="PROSITE" id="PS50089"/>
    </source>
</evidence>
<keyword evidence="1" id="KW-0863">Zinc-finger</keyword>
<dbReference type="GO" id="GO:0008270">
    <property type="term" value="F:zinc ion binding"/>
    <property type="evidence" value="ECO:0007669"/>
    <property type="project" value="UniProtKB-KW"/>
</dbReference>
<accession>A0A2U9QHJ8</accession>
<keyword evidence="4" id="KW-1185">Reference proteome</keyword>
<dbReference type="OrthoDB" id="20783at10239"/>
<name>A0A2U9QHJ8_9POXV</name>
<dbReference type="Proteomes" id="UP000249273">
    <property type="component" value="Segment"/>
</dbReference>
<dbReference type="EMBL" id="MH427217">
    <property type="protein sequence ID" value="AWU47066.1"/>
    <property type="molecule type" value="Genomic_DNA"/>
</dbReference>
<reference evidence="3" key="1">
    <citation type="submission" date="2018-05" db="EMBL/GenBank/DDBJ databases">
        <title>Complete Genome Sequence of a Novel Sea Otter Poxvirus.</title>
        <authorList>
            <person name="Jacob J.M."/>
            <person name="Subramaniam K."/>
            <person name="Tu S.-L."/>
            <person name="Nielsen O."/>
            <person name="Tuomi P.A."/>
            <person name="Upton C."/>
            <person name="Waltzek T.B."/>
        </authorList>
    </citation>
    <scope>NUCLEOTIDE SEQUENCE [LARGE SCALE GENOMIC DNA]</scope>
    <source>
        <strain evidence="3">ELK</strain>
    </source>
</reference>
<dbReference type="GeneID" id="36841018"/>
<proteinExistence type="predicted"/>
<feature type="domain" description="RING-type" evidence="2">
    <location>
        <begin position="23"/>
        <end position="61"/>
    </location>
</feature>
<evidence type="ECO:0000313" key="3">
    <source>
        <dbReference type="EMBL" id="AWU47066.1"/>
    </source>
</evidence>